<proteinExistence type="predicted"/>
<protein>
    <submittedName>
        <fullName evidence="1">Uncharacterized protein</fullName>
    </submittedName>
</protein>
<keyword evidence="2" id="KW-1185">Reference proteome</keyword>
<dbReference type="EMBL" id="CDNC01000001">
    <property type="protein sequence ID" value="CEM60537.1"/>
    <property type="molecule type" value="Genomic_DNA"/>
</dbReference>
<reference evidence="2" key="1">
    <citation type="submission" date="2015-01" db="EMBL/GenBank/DDBJ databases">
        <authorList>
            <person name="Manzoor Shahid"/>
            <person name="Zubair Saima"/>
        </authorList>
    </citation>
    <scope>NUCLEOTIDE SEQUENCE [LARGE SCALE GENOMIC DNA]</scope>
    <source>
        <strain evidence="2">V1</strain>
    </source>
</reference>
<dbReference type="Proteomes" id="UP000042527">
    <property type="component" value="Unassembled WGS sequence"/>
</dbReference>
<evidence type="ECO:0000313" key="2">
    <source>
        <dbReference type="Proteomes" id="UP000042527"/>
    </source>
</evidence>
<name>A0A0B7GSR5_TREPH</name>
<gene>
    <name evidence="1" type="ORF">TPHV1_10205</name>
</gene>
<accession>A0A0B7GSR5</accession>
<organism evidence="1 2">
    <name type="scientific">Treponema phagedenis</name>
    <dbReference type="NCBI Taxonomy" id="162"/>
    <lineage>
        <taxon>Bacteria</taxon>
        <taxon>Pseudomonadati</taxon>
        <taxon>Spirochaetota</taxon>
        <taxon>Spirochaetia</taxon>
        <taxon>Spirochaetales</taxon>
        <taxon>Treponemataceae</taxon>
        <taxon>Treponema</taxon>
    </lineage>
</organism>
<sequence>MSKKKRKNKRLKQKRKTKNRRVISILPTGEMSKLLAEPAVCEGEMLSEAAANLLRASIPLNPLATEERIQELKHELEPMDCILPLSIGQAAAGRNTPTAHTRKSSTLFLPPMFLCRRATGTNRRQP</sequence>
<dbReference type="AlphaFoldDB" id="A0A0B7GSR5"/>
<evidence type="ECO:0000313" key="1">
    <source>
        <dbReference type="EMBL" id="CEM60537.1"/>
    </source>
</evidence>